<comment type="caution">
    <text evidence="2">The sequence shown here is derived from an EMBL/GenBank/DDBJ whole genome shotgun (WGS) entry which is preliminary data.</text>
</comment>
<gene>
    <name evidence="2" type="ORF">NPIL_217081</name>
</gene>
<evidence type="ECO:0000256" key="1">
    <source>
        <dbReference type="SAM" id="MobiDB-lite"/>
    </source>
</evidence>
<dbReference type="Proteomes" id="UP000887013">
    <property type="component" value="Unassembled WGS sequence"/>
</dbReference>
<dbReference type="EMBL" id="BMAW01024792">
    <property type="protein sequence ID" value="GFT89531.1"/>
    <property type="molecule type" value="Genomic_DNA"/>
</dbReference>
<feature type="region of interest" description="Disordered" evidence="1">
    <location>
        <begin position="1"/>
        <end position="28"/>
    </location>
</feature>
<organism evidence="2 3">
    <name type="scientific">Nephila pilipes</name>
    <name type="common">Giant wood spider</name>
    <name type="synonym">Nephila maculata</name>
    <dbReference type="NCBI Taxonomy" id="299642"/>
    <lineage>
        <taxon>Eukaryota</taxon>
        <taxon>Metazoa</taxon>
        <taxon>Ecdysozoa</taxon>
        <taxon>Arthropoda</taxon>
        <taxon>Chelicerata</taxon>
        <taxon>Arachnida</taxon>
        <taxon>Araneae</taxon>
        <taxon>Araneomorphae</taxon>
        <taxon>Entelegynae</taxon>
        <taxon>Araneoidea</taxon>
        <taxon>Nephilidae</taxon>
        <taxon>Nephila</taxon>
    </lineage>
</organism>
<sequence length="106" mass="12874">MSVKKKPIKKTEHARKTKRSSERQDGNETRRAFEKLVLLYRHVREEKRVDIEYTTFKEVQRLNSRFYFICGIMTRTWRGWKRAKVGVGMSERRRGVRGRQETQLKE</sequence>
<dbReference type="AlphaFoldDB" id="A0A8X6PWE2"/>
<protein>
    <submittedName>
        <fullName evidence="2">Uncharacterized protein</fullName>
    </submittedName>
</protein>
<feature type="compositionally biased region" description="Basic residues" evidence="1">
    <location>
        <begin position="1"/>
        <end position="18"/>
    </location>
</feature>
<reference evidence="2" key="1">
    <citation type="submission" date="2020-08" db="EMBL/GenBank/DDBJ databases">
        <title>Multicomponent nature underlies the extraordinary mechanical properties of spider dragline silk.</title>
        <authorList>
            <person name="Kono N."/>
            <person name="Nakamura H."/>
            <person name="Mori M."/>
            <person name="Yoshida Y."/>
            <person name="Ohtoshi R."/>
            <person name="Malay A.D."/>
            <person name="Moran D.A.P."/>
            <person name="Tomita M."/>
            <person name="Numata K."/>
            <person name="Arakawa K."/>
        </authorList>
    </citation>
    <scope>NUCLEOTIDE SEQUENCE</scope>
</reference>
<name>A0A8X6PWE2_NEPPI</name>
<evidence type="ECO:0000313" key="2">
    <source>
        <dbReference type="EMBL" id="GFT89531.1"/>
    </source>
</evidence>
<feature type="compositionally biased region" description="Basic and acidic residues" evidence="1">
    <location>
        <begin position="19"/>
        <end position="28"/>
    </location>
</feature>
<keyword evidence="3" id="KW-1185">Reference proteome</keyword>
<evidence type="ECO:0000313" key="3">
    <source>
        <dbReference type="Proteomes" id="UP000887013"/>
    </source>
</evidence>
<accession>A0A8X6PWE2</accession>
<proteinExistence type="predicted"/>